<dbReference type="InterPro" id="IPR017871">
    <property type="entry name" value="ABC_transporter-like_CS"/>
</dbReference>
<dbReference type="EMBL" id="FLUN01000001">
    <property type="protein sequence ID" value="SBV91745.1"/>
    <property type="molecule type" value="Genomic_DNA"/>
</dbReference>
<dbReference type="Pfam" id="PF08352">
    <property type="entry name" value="oligo_HPY"/>
    <property type="match status" value="1"/>
</dbReference>
<keyword evidence="5" id="KW-0547">Nucleotide-binding</keyword>
<dbReference type="PANTHER" id="PTHR43297">
    <property type="entry name" value="OLIGOPEPTIDE TRANSPORT ATP-BINDING PROTEIN APPD"/>
    <property type="match status" value="1"/>
</dbReference>
<proteinExistence type="inferred from homology"/>
<dbReference type="SUPFAM" id="SSF52540">
    <property type="entry name" value="P-loop containing nucleoside triphosphate hydrolases"/>
    <property type="match status" value="1"/>
</dbReference>
<dbReference type="InterPro" id="IPR003439">
    <property type="entry name" value="ABC_transporter-like_ATP-bd"/>
</dbReference>
<evidence type="ECO:0000259" key="8">
    <source>
        <dbReference type="PROSITE" id="PS50893"/>
    </source>
</evidence>
<keyword evidence="6 9" id="KW-0067">ATP-binding</keyword>
<keyword evidence="4" id="KW-1003">Cell membrane</keyword>
<dbReference type="InterPro" id="IPR013563">
    <property type="entry name" value="Oligopep_ABC_C"/>
</dbReference>
<protein>
    <submittedName>
        <fullName evidence="9">Dipeptide transporter ATP-binding component of ABC superfamily</fullName>
    </submittedName>
</protein>
<dbReference type="AlphaFoldDB" id="A0A212IXS0"/>
<dbReference type="PANTHER" id="PTHR43297:SF2">
    <property type="entry name" value="DIPEPTIDE TRANSPORT ATP-BINDING PROTEIN DPPD"/>
    <property type="match status" value="1"/>
</dbReference>
<evidence type="ECO:0000256" key="6">
    <source>
        <dbReference type="ARBA" id="ARBA00022840"/>
    </source>
</evidence>
<dbReference type="PROSITE" id="PS00211">
    <property type="entry name" value="ABC_TRANSPORTER_1"/>
    <property type="match status" value="1"/>
</dbReference>
<reference evidence="9" key="1">
    <citation type="submission" date="2016-04" db="EMBL/GenBank/DDBJ databases">
        <authorList>
            <person name="Evans L.H."/>
            <person name="Alamgir A."/>
            <person name="Owens N."/>
            <person name="Weber N.D."/>
            <person name="Virtaneva K."/>
            <person name="Barbian K."/>
            <person name="Babar A."/>
            <person name="Rosenke K."/>
        </authorList>
    </citation>
    <scope>NUCLEOTIDE SEQUENCE</scope>
    <source>
        <strain evidence="9">86</strain>
    </source>
</reference>
<dbReference type="GO" id="GO:0016887">
    <property type="term" value="F:ATP hydrolysis activity"/>
    <property type="evidence" value="ECO:0007669"/>
    <property type="project" value="InterPro"/>
</dbReference>
<feature type="domain" description="ABC transporter" evidence="8">
    <location>
        <begin position="15"/>
        <end position="266"/>
    </location>
</feature>
<dbReference type="InterPro" id="IPR027417">
    <property type="entry name" value="P-loop_NTPase"/>
</dbReference>
<dbReference type="GO" id="GO:0015833">
    <property type="term" value="P:peptide transport"/>
    <property type="evidence" value="ECO:0007669"/>
    <property type="project" value="InterPro"/>
</dbReference>
<evidence type="ECO:0000256" key="1">
    <source>
        <dbReference type="ARBA" id="ARBA00004202"/>
    </source>
</evidence>
<dbReference type="NCBIfam" id="TIGR01727">
    <property type="entry name" value="oligo_HPY"/>
    <property type="match status" value="1"/>
</dbReference>
<dbReference type="CDD" id="cd03257">
    <property type="entry name" value="ABC_NikE_OppD_transporters"/>
    <property type="match status" value="1"/>
</dbReference>
<dbReference type="GO" id="GO:0005524">
    <property type="term" value="F:ATP binding"/>
    <property type="evidence" value="ECO:0007669"/>
    <property type="project" value="UniProtKB-KW"/>
</dbReference>
<dbReference type="InterPro" id="IPR003593">
    <property type="entry name" value="AAA+_ATPase"/>
</dbReference>
<evidence type="ECO:0000313" key="9">
    <source>
        <dbReference type="EMBL" id="SBV91745.1"/>
    </source>
</evidence>
<dbReference type="GO" id="GO:0005886">
    <property type="term" value="C:plasma membrane"/>
    <property type="evidence" value="ECO:0007669"/>
    <property type="project" value="UniProtKB-SubCell"/>
</dbReference>
<accession>A0A212IXS0</accession>
<keyword evidence="3" id="KW-0813">Transport</keyword>
<comment type="subcellular location">
    <subcellularLocation>
        <location evidence="1">Cell membrane</location>
        <topology evidence="1">Peripheral membrane protein</topology>
    </subcellularLocation>
</comment>
<name>A0A212IXS0_9FIRM</name>
<sequence>MEELHKLSPEARPLLELENFRAAFAVRGRRLAAVDGVNLTVRPGEIVGVAGESGSGKSVMAQSILRLVEYDSDISYSGKISFEGEDLLKKPRARLGPIRGNRISMIFQDPLTSLNPVYTVGRQIDEVLRLHRGLSGAEARRRTLELLDRTGIPSPRRCAGQYPHELSGGMQQRVMIAMALACEPSLLIADEPTTALDVTIQDQILGMISDLNRETGMAVLLITHDLNVMARVCHSVRVMYLGQIVEEAETQELFARPLHPYTQGLLACIPRLDVPRDEPLPVIPGVVPPLSAVPAGCHFCTRCPYADDRCRSEEPPTAEAGPGHYVKCWRFVAGGEEETL</sequence>
<gene>
    <name evidence="9" type="primary">dppD</name>
    <name evidence="9" type="ORF">KL86CLO1_10160</name>
</gene>
<dbReference type="Gene3D" id="3.40.50.300">
    <property type="entry name" value="P-loop containing nucleotide triphosphate hydrolases"/>
    <property type="match status" value="1"/>
</dbReference>
<keyword evidence="7" id="KW-0472">Membrane</keyword>
<evidence type="ECO:0000256" key="3">
    <source>
        <dbReference type="ARBA" id="ARBA00022448"/>
    </source>
</evidence>
<organism evidence="9">
    <name type="scientific">uncultured Eubacteriales bacterium</name>
    <dbReference type="NCBI Taxonomy" id="172733"/>
    <lineage>
        <taxon>Bacteria</taxon>
        <taxon>Bacillati</taxon>
        <taxon>Bacillota</taxon>
        <taxon>Clostridia</taxon>
        <taxon>Eubacteriales</taxon>
        <taxon>environmental samples</taxon>
    </lineage>
</organism>
<dbReference type="Pfam" id="PF00005">
    <property type="entry name" value="ABC_tran"/>
    <property type="match status" value="1"/>
</dbReference>
<evidence type="ECO:0000256" key="2">
    <source>
        <dbReference type="ARBA" id="ARBA00005417"/>
    </source>
</evidence>
<evidence type="ECO:0000256" key="7">
    <source>
        <dbReference type="ARBA" id="ARBA00023136"/>
    </source>
</evidence>
<evidence type="ECO:0000256" key="5">
    <source>
        <dbReference type="ARBA" id="ARBA00022741"/>
    </source>
</evidence>
<dbReference type="SMART" id="SM00382">
    <property type="entry name" value="AAA"/>
    <property type="match status" value="1"/>
</dbReference>
<dbReference type="PROSITE" id="PS50893">
    <property type="entry name" value="ABC_TRANSPORTER_2"/>
    <property type="match status" value="1"/>
</dbReference>
<comment type="similarity">
    <text evidence="2">Belongs to the ABC transporter superfamily.</text>
</comment>
<dbReference type="InterPro" id="IPR050388">
    <property type="entry name" value="ABC_Ni/Peptide_Import"/>
</dbReference>
<dbReference type="FunFam" id="3.40.50.300:FF:000016">
    <property type="entry name" value="Oligopeptide ABC transporter ATP-binding component"/>
    <property type="match status" value="1"/>
</dbReference>
<evidence type="ECO:0000256" key="4">
    <source>
        <dbReference type="ARBA" id="ARBA00022475"/>
    </source>
</evidence>